<feature type="transmembrane region" description="Helical" evidence="1">
    <location>
        <begin position="12"/>
        <end position="40"/>
    </location>
</feature>
<evidence type="ECO:0000256" key="1">
    <source>
        <dbReference type="SAM" id="Phobius"/>
    </source>
</evidence>
<feature type="transmembrane region" description="Helical" evidence="1">
    <location>
        <begin position="168"/>
        <end position="191"/>
    </location>
</feature>
<dbReference type="Pfam" id="PF20152">
    <property type="entry name" value="DUF6534"/>
    <property type="match status" value="1"/>
</dbReference>
<name>A0A5C3KCS0_COPMA</name>
<gene>
    <name evidence="3" type="ORF">FA15DRAFT_676064</name>
</gene>
<feature type="transmembrane region" description="Helical" evidence="1">
    <location>
        <begin position="52"/>
        <end position="73"/>
    </location>
</feature>
<dbReference type="Proteomes" id="UP000307440">
    <property type="component" value="Unassembled WGS sequence"/>
</dbReference>
<dbReference type="InterPro" id="IPR045339">
    <property type="entry name" value="DUF6534"/>
</dbReference>
<feature type="transmembrane region" description="Helical" evidence="1">
    <location>
        <begin position="134"/>
        <end position="156"/>
    </location>
</feature>
<keyword evidence="1" id="KW-1133">Transmembrane helix</keyword>
<keyword evidence="1" id="KW-0812">Transmembrane</keyword>
<dbReference type="PANTHER" id="PTHR40465:SF1">
    <property type="entry name" value="DUF6534 DOMAIN-CONTAINING PROTEIN"/>
    <property type="match status" value="1"/>
</dbReference>
<dbReference type="STRING" id="230819.A0A5C3KCS0"/>
<dbReference type="EMBL" id="ML210508">
    <property type="protein sequence ID" value="TFK17453.1"/>
    <property type="molecule type" value="Genomic_DNA"/>
</dbReference>
<feature type="transmembrane region" description="Helical" evidence="1">
    <location>
        <begin position="211"/>
        <end position="234"/>
    </location>
</feature>
<reference evidence="3 4" key="1">
    <citation type="journal article" date="2019" name="Nat. Ecol. Evol.">
        <title>Megaphylogeny resolves global patterns of mushroom evolution.</title>
        <authorList>
            <person name="Varga T."/>
            <person name="Krizsan K."/>
            <person name="Foldi C."/>
            <person name="Dima B."/>
            <person name="Sanchez-Garcia M."/>
            <person name="Sanchez-Ramirez S."/>
            <person name="Szollosi G.J."/>
            <person name="Szarkandi J.G."/>
            <person name="Papp V."/>
            <person name="Albert L."/>
            <person name="Andreopoulos W."/>
            <person name="Angelini C."/>
            <person name="Antonin V."/>
            <person name="Barry K.W."/>
            <person name="Bougher N.L."/>
            <person name="Buchanan P."/>
            <person name="Buyck B."/>
            <person name="Bense V."/>
            <person name="Catcheside P."/>
            <person name="Chovatia M."/>
            <person name="Cooper J."/>
            <person name="Damon W."/>
            <person name="Desjardin D."/>
            <person name="Finy P."/>
            <person name="Geml J."/>
            <person name="Haridas S."/>
            <person name="Hughes K."/>
            <person name="Justo A."/>
            <person name="Karasinski D."/>
            <person name="Kautmanova I."/>
            <person name="Kiss B."/>
            <person name="Kocsube S."/>
            <person name="Kotiranta H."/>
            <person name="LaButti K.M."/>
            <person name="Lechner B.E."/>
            <person name="Liimatainen K."/>
            <person name="Lipzen A."/>
            <person name="Lukacs Z."/>
            <person name="Mihaltcheva S."/>
            <person name="Morgado L.N."/>
            <person name="Niskanen T."/>
            <person name="Noordeloos M.E."/>
            <person name="Ohm R.A."/>
            <person name="Ortiz-Santana B."/>
            <person name="Ovrebo C."/>
            <person name="Racz N."/>
            <person name="Riley R."/>
            <person name="Savchenko A."/>
            <person name="Shiryaev A."/>
            <person name="Soop K."/>
            <person name="Spirin V."/>
            <person name="Szebenyi C."/>
            <person name="Tomsovsky M."/>
            <person name="Tulloss R.E."/>
            <person name="Uehling J."/>
            <person name="Grigoriev I.V."/>
            <person name="Vagvolgyi C."/>
            <person name="Papp T."/>
            <person name="Martin F.M."/>
            <person name="Miettinen O."/>
            <person name="Hibbett D.S."/>
            <person name="Nagy L.G."/>
        </authorList>
    </citation>
    <scope>NUCLEOTIDE SEQUENCE [LARGE SCALE GENOMIC DNA]</scope>
    <source>
        <strain evidence="3 4">CBS 121175</strain>
    </source>
</reference>
<protein>
    <recommendedName>
        <fullName evidence="2">DUF6534 domain-containing protein</fullName>
    </recommendedName>
</protein>
<dbReference type="AlphaFoldDB" id="A0A5C3KCS0"/>
<keyword evidence="4" id="KW-1185">Reference proteome</keyword>
<evidence type="ECO:0000313" key="3">
    <source>
        <dbReference type="EMBL" id="TFK17453.1"/>
    </source>
</evidence>
<evidence type="ECO:0000259" key="2">
    <source>
        <dbReference type="Pfam" id="PF20152"/>
    </source>
</evidence>
<proteinExistence type="predicted"/>
<dbReference type="OrthoDB" id="3223377at2759"/>
<feature type="domain" description="DUF6534" evidence="2">
    <location>
        <begin position="178"/>
        <end position="265"/>
    </location>
</feature>
<accession>A0A5C3KCS0</accession>
<sequence length="329" mass="35533">MGSLEVELVDPILIAGPTLLGALGSYLLFGAYLIQLYHYILRQTTTTKKDHVGIRCLVAFVTLLEIIAIVMVAENAWTSLVMSIRKPELLTTLSPMAPANPILSATISMSVQCFFAWRIWMLKKAIWDGLMSSVIIAITLVQFGSAIGIAVKFAILNRDIRHFKTLSLAITLHLAANLVCDSLITLSLVSLFKRYKSLSSQTAMKSMLTSFCLNTVENGLVLTICATLNLALFIARPNDMIHTALQLILGRIYANVLVASLNSRNLSSSSEDDMGSTELQSSLHFKTVNLNIHGTLVDCTSTSSRGGPETATAVTLGGNAATQVSSATH</sequence>
<evidence type="ECO:0000313" key="4">
    <source>
        <dbReference type="Proteomes" id="UP000307440"/>
    </source>
</evidence>
<feature type="transmembrane region" description="Helical" evidence="1">
    <location>
        <begin position="102"/>
        <end position="122"/>
    </location>
</feature>
<dbReference type="PANTHER" id="PTHR40465">
    <property type="entry name" value="CHROMOSOME 1, WHOLE GENOME SHOTGUN SEQUENCE"/>
    <property type="match status" value="1"/>
</dbReference>
<organism evidence="3 4">
    <name type="scientific">Coprinopsis marcescibilis</name>
    <name type="common">Agaric fungus</name>
    <name type="synonym">Psathyrella marcescibilis</name>
    <dbReference type="NCBI Taxonomy" id="230819"/>
    <lineage>
        <taxon>Eukaryota</taxon>
        <taxon>Fungi</taxon>
        <taxon>Dikarya</taxon>
        <taxon>Basidiomycota</taxon>
        <taxon>Agaricomycotina</taxon>
        <taxon>Agaricomycetes</taxon>
        <taxon>Agaricomycetidae</taxon>
        <taxon>Agaricales</taxon>
        <taxon>Agaricineae</taxon>
        <taxon>Psathyrellaceae</taxon>
        <taxon>Coprinopsis</taxon>
    </lineage>
</organism>
<keyword evidence="1" id="KW-0472">Membrane</keyword>